<accession>A0ABU6TP26</accession>
<protein>
    <submittedName>
        <fullName evidence="2">Uncharacterized protein</fullName>
    </submittedName>
</protein>
<evidence type="ECO:0000256" key="1">
    <source>
        <dbReference type="SAM" id="MobiDB-lite"/>
    </source>
</evidence>
<evidence type="ECO:0000313" key="2">
    <source>
        <dbReference type="EMBL" id="MED6150570.1"/>
    </source>
</evidence>
<comment type="caution">
    <text evidence="2">The sequence shown here is derived from an EMBL/GenBank/DDBJ whole genome shotgun (WGS) entry which is preliminary data.</text>
</comment>
<name>A0ABU6TP26_9FABA</name>
<evidence type="ECO:0000313" key="3">
    <source>
        <dbReference type="Proteomes" id="UP001341840"/>
    </source>
</evidence>
<dbReference type="EMBL" id="JASCZI010091518">
    <property type="protein sequence ID" value="MED6150570.1"/>
    <property type="molecule type" value="Genomic_DNA"/>
</dbReference>
<feature type="compositionally biased region" description="Basic and acidic residues" evidence="1">
    <location>
        <begin position="96"/>
        <end position="119"/>
    </location>
</feature>
<organism evidence="2 3">
    <name type="scientific">Stylosanthes scabra</name>
    <dbReference type="NCBI Taxonomy" id="79078"/>
    <lineage>
        <taxon>Eukaryota</taxon>
        <taxon>Viridiplantae</taxon>
        <taxon>Streptophyta</taxon>
        <taxon>Embryophyta</taxon>
        <taxon>Tracheophyta</taxon>
        <taxon>Spermatophyta</taxon>
        <taxon>Magnoliopsida</taxon>
        <taxon>eudicotyledons</taxon>
        <taxon>Gunneridae</taxon>
        <taxon>Pentapetalae</taxon>
        <taxon>rosids</taxon>
        <taxon>fabids</taxon>
        <taxon>Fabales</taxon>
        <taxon>Fabaceae</taxon>
        <taxon>Papilionoideae</taxon>
        <taxon>50 kb inversion clade</taxon>
        <taxon>dalbergioids sensu lato</taxon>
        <taxon>Dalbergieae</taxon>
        <taxon>Pterocarpus clade</taxon>
        <taxon>Stylosanthes</taxon>
    </lineage>
</organism>
<feature type="region of interest" description="Disordered" evidence="1">
    <location>
        <begin position="71"/>
        <end position="119"/>
    </location>
</feature>
<sequence length="119" mass="13470">MDRSFDASGFIASNLLGPRAQEVLQDYDPMESIRWAEWASLRAATIMKSIKPRLMAADQWEGKLEALEKEKVQEAERRKDREAELEGEIQDLPKSVSEEKARADKAEASLAESERGCDE</sequence>
<proteinExistence type="predicted"/>
<gene>
    <name evidence="2" type="ORF">PIB30_073619</name>
</gene>
<dbReference type="Proteomes" id="UP001341840">
    <property type="component" value="Unassembled WGS sequence"/>
</dbReference>
<feature type="compositionally biased region" description="Basic and acidic residues" evidence="1">
    <location>
        <begin position="71"/>
        <end position="84"/>
    </location>
</feature>
<keyword evidence="3" id="KW-1185">Reference proteome</keyword>
<reference evidence="2 3" key="1">
    <citation type="journal article" date="2023" name="Plants (Basel)">
        <title>Bridging the Gap: Combining Genomics and Transcriptomics Approaches to Understand Stylosanthes scabra, an Orphan Legume from the Brazilian Caatinga.</title>
        <authorList>
            <person name="Ferreira-Neto J.R.C."/>
            <person name="da Silva M.D."/>
            <person name="Binneck E."/>
            <person name="de Melo N.F."/>
            <person name="da Silva R.H."/>
            <person name="de Melo A.L.T.M."/>
            <person name="Pandolfi V."/>
            <person name="Bustamante F.O."/>
            <person name="Brasileiro-Vidal A.C."/>
            <person name="Benko-Iseppon A.M."/>
        </authorList>
    </citation>
    <scope>NUCLEOTIDE SEQUENCE [LARGE SCALE GENOMIC DNA]</scope>
    <source>
        <tissue evidence="2">Leaves</tissue>
    </source>
</reference>